<reference evidence="2" key="1">
    <citation type="submission" date="2013-01" db="EMBL/GenBank/DDBJ databases">
        <title>Draft Genome Sequence of a Mulberry Tree, Morus notabilis C.K. Schneid.</title>
        <authorList>
            <person name="He N."/>
            <person name="Zhao S."/>
        </authorList>
    </citation>
    <scope>NUCLEOTIDE SEQUENCE</scope>
</reference>
<name>W9S377_9ROSA</name>
<protein>
    <submittedName>
        <fullName evidence="1">Uncharacterized protein</fullName>
    </submittedName>
</protein>
<evidence type="ECO:0000313" key="1">
    <source>
        <dbReference type="EMBL" id="EXB86579.1"/>
    </source>
</evidence>
<gene>
    <name evidence="1" type="ORF">L484_010643</name>
</gene>
<dbReference type="EMBL" id="KE344917">
    <property type="protein sequence ID" value="EXB86579.1"/>
    <property type="molecule type" value="Genomic_DNA"/>
</dbReference>
<evidence type="ECO:0000313" key="2">
    <source>
        <dbReference type="Proteomes" id="UP000030645"/>
    </source>
</evidence>
<sequence length="88" mass="9751">MEKFETGDYNTIRVQREIKIQRDTNNDYNTIPTKKQWGRAVVDQKANLTVVAAQESPTTKGGGVVDGRAVDKRGGWVCEEIGGRNVGK</sequence>
<accession>W9S377</accession>
<dbReference type="AlphaFoldDB" id="W9S377"/>
<organism evidence="1 2">
    <name type="scientific">Morus notabilis</name>
    <dbReference type="NCBI Taxonomy" id="981085"/>
    <lineage>
        <taxon>Eukaryota</taxon>
        <taxon>Viridiplantae</taxon>
        <taxon>Streptophyta</taxon>
        <taxon>Embryophyta</taxon>
        <taxon>Tracheophyta</taxon>
        <taxon>Spermatophyta</taxon>
        <taxon>Magnoliopsida</taxon>
        <taxon>eudicotyledons</taxon>
        <taxon>Gunneridae</taxon>
        <taxon>Pentapetalae</taxon>
        <taxon>rosids</taxon>
        <taxon>fabids</taxon>
        <taxon>Rosales</taxon>
        <taxon>Moraceae</taxon>
        <taxon>Moreae</taxon>
        <taxon>Morus</taxon>
    </lineage>
</organism>
<proteinExistence type="predicted"/>
<keyword evidence="2" id="KW-1185">Reference proteome</keyword>
<dbReference type="Proteomes" id="UP000030645">
    <property type="component" value="Unassembled WGS sequence"/>
</dbReference>